<dbReference type="InterPro" id="IPR006901">
    <property type="entry name" value="TrmK"/>
</dbReference>
<dbReference type="Gene3D" id="1.10.287.1890">
    <property type="match status" value="1"/>
</dbReference>
<name>A0ABW0YPX9_9BACI</name>
<dbReference type="InterPro" id="IPR029063">
    <property type="entry name" value="SAM-dependent_MTases_sf"/>
</dbReference>
<accession>A0ABW0YPX9</accession>
<dbReference type="EMBL" id="JBHSOZ010000005">
    <property type="protein sequence ID" value="MFC5713412.1"/>
    <property type="molecule type" value="Genomic_DNA"/>
</dbReference>
<gene>
    <name evidence="1" type="ORF">ACFPU1_11515</name>
</gene>
<dbReference type="Pfam" id="PF04816">
    <property type="entry name" value="TrmK"/>
    <property type="match status" value="1"/>
</dbReference>
<dbReference type="PANTHER" id="PTHR38451">
    <property type="entry name" value="TRNA (ADENINE(22)-N(1))-METHYLTRANSFERASE"/>
    <property type="match status" value="1"/>
</dbReference>
<organism evidence="1 2">
    <name type="scientific">Thalassorhabdus alkalitolerans</name>
    <dbReference type="NCBI Taxonomy" id="2282697"/>
    <lineage>
        <taxon>Bacteria</taxon>
        <taxon>Bacillati</taxon>
        <taxon>Bacillota</taxon>
        <taxon>Bacilli</taxon>
        <taxon>Bacillales</taxon>
        <taxon>Bacillaceae</taxon>
        <taxon>Thalassorhabdus</taxon>
    </lineage>
</organism>
<dbReference type="Proteomes" id="UP001596142">
    <property type="component" value="Unassembled WGS sequence"/>
</dbReference>
<reference evidence="2" key="1">
    <citation type="journal article" date="2019" name="Int. J. Syst. Evol. Microbiol.">
        <title>The Global Catalogue of Microorganisms (GCM) 10K type strain sequencing project: providing services to taxonomists for standard genome sequencing and annotation.</title>
        <authorList>
            <consortium name="The Broad Institute Genomics Platform"/>
            <consortium name="The Broad Institute Genome Sequencing Center for Infectious Disease"/>
            <person name="Wu L."/>
            <person name="Ma J."/>
        </authorList>
    </citation>
    <scope>NUCLEOTIDE SEQUENCE [LARGE SCALE GENOMIC DNA]</scope>
    <source>
        <strain evidence="2">CECT 7184</strain>
    </source>
</reference>
<comment type="caution">
    <text evidence="1">The sequence shown here is derived from an EMBL/GenBank/DDBJ whole genome shotgun (WGS) entry which is preliminary data.</text>
</comment>
<dbReference type="PANTHER" id="PTHR38451:SF1">
    <property type="entry name" value="TRNA (ADENINE(22)-N(1))-METHYLTRANSFERASE"/>
    <property type="match status" value="1"/>
</dbReference>
<dbReference type="RefSeq" id="WP_385943593.1">
    <property type="nucleotide sequence ID" value="NZ_JBHSPG010000009.1"/>
</dbReference>
<sequence length="245" mass="27869">MQRKDDLNMNKDVLSKRLQFIADEVQEGAVLADIGTDHGYLPVYLCSQGKIKKAIAGDVNEGPLEAAKNQIETSHCGGFVIPRLGSGLSVIKKEDNIDTIVIAGMGGSLISAILEEGKEKLPGVKRLILQPNIHALYVREWLLKEGWEIKNEHILEEDNRIYEIIVAECGEWEKPYQDINKEAALLLGPFLLKERNDAFIKKWSRELNNWRRVLRELEKASDENRITARKEEVERKIKLTEEVLS</sequence>
<proteinExistence type="predicted"/>
<dbReference type="SUPFAM" id="SSF53335">
    <property type="entry name" value="S-adenosyl-L-methionine-dependent methyltransferases"/>
    <property type="match status" value="1"/>
</dbReference>
<keyword evidence="2" id="KW-1185">Reference proteome</keyword>
<protein>
    <submittedName>
        <fullName evidence="1">tRNA (Adenine(22)-N(1))-methyltransferase</fullName>
    </submittedName>
</protein>
<evidence type="ECO:0000313" key="1">
    <source>
        <dbReference type="EMBL" id="MFC5713412.1"/>
    </source>
</evidence>
<dbReference type="PIRSF" id="PIRSF018637">
    <property type="entry name" value="TrmK"/>
    <property type="match status" value="1"/>
</dbReference>
<evidence type="ECO:0000313" key="2">
    <source>
        <dbReference type="Proteomes" id="UP001596142"/>
    </source>
</evidence>
<dbReference type="Gene3D" id="3.40.50.150">
    <property type="entry name" value="Vaccinia Virus protein VP39"/>
    <property type="match status" value="1"/>
</dbReference>